<proteinExistence type="predicted"/>
<keyword evidence="2" id="KW-1185">Reference proteome</keyword>
<organism evidence="1 2">
    <name type="scientific">Moorena producens 3L</name>
    <dbReference type="NCBI Taxonomy" id="489825"/>
    <lineage>
        <taxon>Bacteria</taxon>
        <taxon>Bacillati</taxon>
        <taxon>Cyanobacteriota</taxon>
        <taxon>Cyanophyceae</taxon>
        <taxon>Coleofasciculales</taxon>
        <taxon>Coleofasciculaceae</taxon>
        <taxon>Moorena</taxon>
    </lineage>
</organism>
<evidence type="ECO:0000313" key="2">
    <source>
        <dbReference type="Proteomes" id="UP000003959"/>
    </source>
</evidence>
<sequence>MIDIKSNFIIRFDPILNWYWGEHPHQKKKSHGRVAMECVVSDQICHELGLKHKVSLHFAPF</sequence>
<name>F4XL08_9CYAN</name>
<evidence type="ECO:0000313" key="1">
    <source>
        <dbReference type="EMBL" id="EGJ34698.1"/>
    </source>
</evidence>
<accession>F4XL08</accession>
<dbReference type="EMBL" id="GL890828">
    <property type="protein sequence ID" value="EGJ34698.1"/>
    <property type="molecule type" value="Genomic_DNA"/>
</dbReference>
<gene>
    <name evidence="1" type="ORF">LYNGBM3L_13420</name>
</gene>
<protein>
    <submittedName>
        <fullName evidence="1">Uncharacterized protein</fullName>
    </submittedName>
</protein>
<dbReference type="Proteomes" id="UP000003959">
    <property type="component" value="Unassembled WGS sequence"/>
</dbReference>
<dbReference type="AlphaFoldDB" id="F4XL08"/>
<reference evidence="2" key="1">
    <citation type="journal article" date="2011" name="Proc. Natl. Acad. Sci. U.S.A.">
        <title>Genomic insights into the physiology and ecology of the marine filamentous cyanobacterium Lyngbya majuscula.</title>
        <authorList>
            <person name="Jones A.C."/>
            <person name="Monroe E.A."/>
            <person name="Podell S."/>
            <person name="Hess W.R."/>
            <person name="Klages S."/>
            <person name="Esquenazi E."/>
            <person name="Niessen S."/>
            <person name="Hoover H."/>
            <person name="Rothmann M."/>
            <person name="Lasken R.S."/>
            <person name="Yates J.R.III."/>
            <person name="Reinhardt R."/>
            <person name="Kube M."/>
            <person name="Burkart M.D."/>
            <person name="Allen E.E."/>
            <person name="Dorrestein P.C."/>
            <person name="Gerwick W.H."/>
            <person name="Gerwick L."/>
        </authorList>
    </citation>
    <scope>NUCLEOTIDE SEQUENCE [LARGE SCALE GENOMIC DNA]</scope>
    <source>
        <strain evidence="2">3L</strain>
    </source>
</reference>
<dbReference type="HOGENOM" id="CLU_2917587_0_0_3"/>